<dbReference type="WormBase" id="CBG22747">
    <property type="protein sequence ID" value="CBP31811"/>
    <property type="gene ID" value="WBGene00041238"/>
</dbReference>
<sequence length="294" mass="32024">MRFTSLAVFFAVALVASVTASFVRRDNVDVPSLSRASARANKFNRPKLARANLLQYNNKLHPALALNHNRFKQFRFNLQQCNVACEAPTTTTSAPQVIQIQLEIQQSQAQCQPACQQQCQSTCVQQQQPSNQCATACDTQCSNVCQQTAQATQQVIYGQNTNTQMYDPYNNLGNQQQCAPACQPACENSCIQQTAAPVYNPTTTAAPQVVQIVLQASVAQSAQCAPQCEQSCQQQCVQQQPVSQCQTACQSSCSTSCQAAQPATVACQQAPQTNQCSCQANYSPCRNGQCCRRK</sequence>
<feature type="chain" id="PRO_5002734039" evidence="1">
    <location>
        <begin position="21"/>
        <end position="294"/>
    </location>
</feature>
<dbReference type="GeneID" id="8587496"/>
<evidence type="ECO:0000313" key="3">
    <source>
        <dbReference type="Proteomes" id="UP000008549"/>
    </source>
</evidence>
<accession>A8Y330</accession>
<feature type="signal peptide" evidence="1">
    <location>
        <begin position="1"/>
        <end position="20"/>
    </location>
</feature>
<dbReference type="Proteomes" id="UP000008549">
    <property type="component" value="Unassembled WGS sequence"/>
</dbReference>
<dbReference type="eggNOG" id="ENOG502TG85">
    <property type="taxonomic scope" value="Eukaryota"/>
</dbReference>
<proteinExistence type="predicted"/>
<evidence type="ECO:0000313" key="4">
    <source>
        <dbReference type="WormBase" id="CBG22747"/>
    </source>
</evidence>
<reference evidence="2 3" key="1">
    <citation type="journal article" date="2003" name="PLoS Biol.">
        <title>The genome sequence of Caenorhabditis briggsae: a platform for comparative genomics.</title>
        <authorList>
            <person name="Stein L.D."/>
            <person name="Bao Z."/>
            <person name="Blasiar D."/>
            <person name="Blumenthal T."/>
            <person name="Brent M.R."/>
            <person name="Chen N."/>
            <person name="Chinwalla A."/>
            <person name="Clarke L."/>
            <person name="Clee C."/>
            <person name="Coghlan A."/>
            <person name="Coulson A."/>
            <person name="D'Eustachio P."/>
            <person name="Fitch D.H."/>
            <person name="Fulton L.A."/>
            <person name="Fulton R.E."/>
            <person name="Griffiths-Jones S."/>
            <person name="Harris T.W."/>
            <person name="Hillier L.W."/>
            <person name="Kamath R."/>
            <person name="Kuwabara P.E."/>
            <person name="Mardis E.R."/>
            <person name="Marra M.A."/>
            <person name="Miner T.L."/>
            <person name="Minx P."/>
            <person name="Mullikin J.C."/>
            <person name="Plumb R.W."/>
            <person name="Rogers J."/>
            <person name="Schein J.E."/>
            <person name="Sohrmann M."/>
            <person name="Spieth J."/>
            <person name="Stajich J.E."/>
            <person name="Wei C."/>
            <person name="Willey D."/>
            <person name="Wilson R.K."/>
            <person name="Durbin R."/>
            <person name="Waterston R.H."/>
        </authorList>
    </citation>
    <scope>NUCLEOTIDE SEQUENCE [LARGE SCALE GENOMIC DNA]</scope>
    <source>
        <strain evidence="2 3">AF16</strain>
    </source>
</reference>
<dbReference type="STRING" id="6238.A8Y330"/>
<dbReference type="GO" id="GO:0005789">
    <property type="term" value="C:endoplasmic reticulum membrane"/>
    <property type="evidence" value="ECO:0000318"/>
    <property type="project" value="GO_Central"/>
</dbReference>
<name>A8Y330_CAEBR</name>
<dbReference type="AlphaFoldDB" id="A8Y330"/>
<dbReference type="InParanoid" id="A8Y330"/>
<dbReference type="HOGENOM" id="CLU_947418_0_0_1"/>
<evidence type="ECO:0000256" key="1">
    <source>
        <dbReference type="SAM" id="SignalP"/>
    </source>
</evidence>
<keyword evidence="3" id="KW-1185">Reference proteome</keyword>
<protein>
    <submittedName>
        <fullName evidence="2">Protein CBG22747</fullName>
    </submittedName>
</protein>
<dbReference type="GO" id="GO:0030968">
    <property type="term" value="P:endoplasmic reticulum unfolded protein response"/>
    <property type="evidence" value="ECO:0000318"/>
    <property type="project" value="GO_Central"/>
</dbReference>
<dbReference type="CTD" id="8587496"/>
<gene>
    <name evidence="2 4" type="ORF">CBG22747</name>
    <name evidence="2" type="ORF">CBG_22747</name>
</gene>
<keyword evidence="1" id="KW-0732">Signal</keyword>
<dbReference type="EMBL" id="HE601156">
    <property type="protein sequence ID" value="CAP39267.2"/>
    <property type="molecule type" value="Genomic_DNA"/>
</dbReference>
<evidence type="ECO:0000313" key="2">
    <source>
        <dbReference type="EMBL" id="CAP39267.2"/>
    </source>
</evidence>
<reference evidence="2 3" key="2">
    <citation type="journal article" date="2011" name="PLoS Genet.">
        <title>Caenorhabditis briggsae recombinant inbred line genotypes reveal inter-strain incompatibility and the evolution of recombination.</title>
        <authorList>
            <person name="Ross J.A."/>
            <person name="Koboldt D.C."/>
            <person name="Staisch J.E."/>
            <person name="Chamberlin H.M."/>
            <person name="Gupta B.P."/>
            <person name="Miller R.D."/>
            <person name="Baird S.E."/>
            <person name="Haag E.S."/>
        </authorList>
    </citation>
    <scope>NUCLEOTIDE SEQUENCE [LARGE SCALE GENOMIC DNA]</scope>
    <source>
        <strain evidence="2 3">AF16</strain>
    </source>
</reference>
<dbReference type="PANTHER" id="PTHR31895">
    <property type="entry name" value="PROTEIN CBG03177-RELATED"/>
    <property type="match status" value="1"/>
</dbReference>
<dbReference type="PANTHER" id="PTHR31895:SF44">
    <property type="entry name" value="ACTIVATED IN BLOCKED UNFOLDED PROTEIN RESPONSE"/>
    <property type="match status" value="1"/>
</dbReference>
<dbReference type="RefSeq" id="XP_045097651.1">
    <property type="nucleotide sequence ID" value="XM_045240339.1"/>
</dbReference>
<organism evidence="2 3">
    <name type="scientific">Caenorhabditis briggsae</name>
    <dbReference type="NCBI Taxonomy" id="6238"/>
    <lineage>
        <taxon>Eukaryota</taxon>
        <taxon>Metazoa</taxon>
        <taxon>Ecdysozoa</taxon>
        <taxon>Nematoda</taxon>
        <taxon>Chromadorea</taxon>
        <taxon>Rhabditida</taxon>
        <taxon>Rhabditina</taxon>
        <taxon>Rhabditomorpha</taxon>
        <taxon>Rhabditoidea</taxon>
        <taxon>Rhabditidae</taxon>
        <taxon>Peloderinae</taxon>
        <taxon>Caenorhabditis</taxon>
    </lineage>
</organism>
<dbReference type="KEGG" id="cbr:CBG_22747"/>